<dbReference type="Pfam" id="PF07690">
    <property type="entry name" value="MFS_1"/>
    <property type="match status" value="1"/>
</dbReference>
<feature type="transmembrane region" description="Helical" evidence="6">
    <location>
        <begin position="47"/>
        <end position="68"/>
    </location>
</feature>
<dbReference type="OrthoDB" id="9775268at2"/>
<feature type="transmembrane region" description="Helical" evidence="6">
    <location>
        <begin position="292"/>
        <end position="311"/>
    </location>
</feature>
<dbReference type="InterPro" id="IPR036259">
    <property type="entry name" value="MFS_trans_sf"/>
</dbReference>
<evidence type="ECO:0000256" key="6">
    <source>
        <dbReference type="SAM" id="Phobius"/>
    </source>
</evidence>
<evidence type="ECO:0000313" key="9">
    <source>
        <dbReference type="Proteomes" id="UP000256388"/>
    </source>
</evidence>
<comment type="subcellular location">
    <subcellularLocation>
        <location evidence="1">Cell membrane</location>
        <topology evidence="1">Multi-pass membrane protein</topology>
    </subcellularLocation>
</comment>
<dbReference type="Gene3D" id="1.20.1250.20">
    <property type="entry name" value="MFS general substrate transporter like domains"/>
    <property type="match status" value="1"/>
</dbReference>
<gene>
    <name evidence="8" type="ORF">DFR64_0086</name>
</gene>
<keyword evidence="4 6" id="KW-1133">Transmembrane helix</keyword>
<evidence type="ECO:0000313" key="8">
    <source>
        <dbReference type="EMBL" id="REG10234.1"/>
    </source>
</evidence>
<dbReference type="EMBL" id="QUMS01000001">
    <property type="protein sequence ID" value="REG10234.1"/>
    <property type="molecule type" value="Genomic_DNA"/>
</dbReference>
<dbReference type="InterPro" id="IPR020846">
    <property type="entry name" value="MFS_dom"/>
</dbReference>
<feature type="transmembrane region" description="Helical" evidence="6">
    <location>
        <begin position="175"/>
        <end position="194"/>
    </location>
</feature>
<organism evidence="8 9">
    <name type="scientific">Pelolinea submarina</name>
    <dbReference type="NCBI Taxonomy" id="913107"/>
    <lineage>
        <taxon>Bacteria</taxon>
        <taxon>Bacillati</taxon>
        <taxon>Chloroflexota</taxon>
        <taxon>Anaerolineae</taxon>
        <taxon>Anaerolineales</taxon>
        <taxon>Anaerolineaceae</taxon>
        <taxon>Pelolinea</taxon>
    </lineage>
</organism>
<feature type="transmembrane region" description="Helical" evidence="6">
    <location>
        <begin position="383"/>
        <end position="403"/>
    </location>
</feature>
<feature type="transmembrane region" description="Helical" evidence="6">
    <location>
        <begin position="146"/>
        <end position="169"/>
    </location>
</feature>
<dbReference type="InterPro" id="IPR011701">
    <property type="entry name" value="MFS"/>
</dbReference>
<dbReference type="Proteomes" id="UP000256388">
    <property type="component" value="Unassembled WGS sequence"/>
</dbReference>
<feature type="transmembrane region" description="Helical" evidence="6">
    <location>
        <begin position="16"/>
        <end position="41"/>
    </location>
</feature>
<dbReference type="PANTHER" id="PTHR23513:SF6">
    <property type="entry name" value="MAJOR FACILITATOR SUPERFAMILY ASSOCIATED DOMAIN-CONTAINING PROTEIN"/>
    <property type="match status" value="1"/>
</dbReference>
<keyword evidence="2" id="KW-1003">Cell membrane</keyword>
<dbReference type="PANTHER" id="PTHR23513">
    <property type="entry name" value="INTEGRAL MEMBRANE EFFLUX PROTEIN-RELATED"/>
    <property type="match status" value="1"/>
</dbReference>
<proteinExistence type="predicted"/>
<dbReference type="PROSITE" id="PS50850">
    <property type="entry name" value="MFS"/>
    <property type="match status" value="1"/>
</dbReference>
<keyword evidence="3 6" id="KW-0812">Transmembrane</keyword>
<evidence type="ECO:0000256" key="4">
    <source>
        <dbReference type="ARBA" id="ARBA00022989"/>
    </source>
</evidence>
<keyword evidence="9" id="KW-1185">Reference proteome</keyword>
<protein>
    <submittedName>
        <fullName evidence="8">DHA3 family macrolide efflux protein-like MFS transporter</fullName>
    </submittedName>
</protein>
<dbReference type="GO" id="GO:0005886">
    <property type="term" value="C:plasma membrane"/>
    <property type="evidence" value="ECO:0007669"/>
    <property type="project" value="UniProtKB-SubCell"/>
</dbReference>
<name>A0A347ZV49_9CHLR</name>
<accession>A0A347ZV49</accession>
<dbReference type="SUPFAM" id="SSF103473">
    <property type="entry name" value="MFS general substrate transporter"/>
    <property type="match status" value="1"/>
</dbReference>
<feature type="transmembrane region" description="Helical" evidence="6">
    <location>
        <begin position="80"/>
        <end position="101"/>
    </location>
</feature>
<dbReference type="CDD" id="cd06173">
    <property type="entry name" value="MFS_MefA_like"/>
    <property type="match status" value="1"/>
</dbReference>
<evidence type="ECO:0000256" key="5">
    <source>
        <dbReference type="ARBA" id="ARBA00023136"/>
    </source>
</evidence>
<sequence>MMQNNTISANWKKPFFAFWISQAFSLFGSSLVQFALVWWLTKTTGSASILATASAVAVIPEIIVSPFAGAIIDRSNRKRVMILADAIIAIATIILAVVFYFGAVQIWQIYLLMFVRSVGGAFHYPAEQASISLMVPEKHLSRIAGLNQALYGSINIIAPPAGALLLELLDVQGTMAVDFVTAFIAISILLFIHIPQPETEGEREPISVPSLFADLKGGFLYILNWKGLIALIGIAMVFKLALSPAFSLLPLLVSKHFNGEAAQFALVESISGIGVVIGGLILGVWGGFKKRIWTMWMSLSSIGLCLLWVSTMQPSQFSLFLPAMFLFGFMVPFIDGPFIAIIQANVSPEFQGRVLTMTTSLLWLTTPIGLGIAGPVADAFGIPIWYAIAGSLCLAGMLVGILLPQVRNIEGNNEKTVPEVSASVD</sequence>
<feature type="transmembrane region" description="Helical" evidence="6">
    <location>
        <begin position="261"/>
        <end position="285"/>
    </location>
</feature>
<reference evidence="8 9" key="1">
    <citation type="submission" date="2018-08" db="EMBL/GenBank/DDBJ databases">
        <title>Genomic Encyclopedia of Type Strains, Phase IV (KMG-IV): sequencing the most valuable type-strain genomes for metagenomic binning, comparative biology and taxonomic classification.</title>
        <authorList>
            <person name="Goeker M."/>
        </authorList>
    </citation>
    <scope>NUCLEOTIDE SEQUENCE [LARGE SCALE GENOMIC DNA]</scope>
    <source>
        <strain evidence="8 9">DSM 23923</strain>
    </source>
</reference>
<dbReference type="RefSeq" id="WP_116223427.1">
    <property type="nucleotide sequence ID" value="NZ_AP018437.1"/>
</dbReference>
<evidence type="ECO:0000259" key="7">
    <source>
        <dbReference type="PROSITE" id="PS50850"/>
    </source>
</evidence>
<dbReference type="AlphaFoldDB" id="A0A347ZV49"/>
<comment type="caution">
    <text evidence="8">The sequence shown here is derived from an EMBL/GenBank/DDBJ whole genome shotgun (WGS) entry which is preliminary data.</text>
</comment>
<dbReference type="GO" id="GO:0022857">
    <property type="term" value="F:transmembrane transporter activity"/>
    <property type="evidence" value="ECO:0007669"/>
    <property type="project" value="InterPro"/>
</dbReference>
<evidence type="ECO:0000256" key="3">
    <source>
        <dbReference type="ARBA" id="ARBA00022692"/>
    </source>
</evidence>
<feature type="transmembrane region" description="Helical" evidence="6">
    <location>
        <begin position="354"/>
        <end position="377"/>
    </location>
</feature>
<feature type="domain" description="Major facilitator superfamily (MFS) profile" evidence="7">
    <location>
        <begin position="14"/>
        <end position="407"/>
    </location>
</feature>
<feature type="transmembrane region" description="Helical" evidence="6">
    <location>
        <begin position="317"/>
        <end position="342"/>
    </location>
</feature>
<evidence type="ECO:0000256" key="2">
    <source>
        <dbReference type="ARBA" id="ARBA00022475"/>
    </source>
</evidence>
<keyword evidence="5 6" id="KW-0472">Membrane</keyword>
<feature type="transmembrane region" description="Helical" evidence="6">
    <location>
        <begin position="228"/>
        <end position="249"/>
    </location>
</feature>
<evidence type="ECO:0000256" key="1">
    <source>
        <dbReference type="ARBA" id="ARBA00004651"/>
    </source>
</evidence>